<keyword evidence="9" id="KW-1185">Reference proteome</keyword>
<dbReference type="GO" id="GO:0030420">
    <property type="term" value="P:establishment of competence for transformation"/>
    <property type="evidence" value="ECO:0007669"/>
    <property type="project" value="InterPro"/>
</dbReference>
<feature type="transmembrane region" description="Helical" evidence="6">
    <location>
        <begin position="352"/>
        <end position="374"/>
    </location>
</feature>
<reference evidence="8 9" key="1">
    <citation type="submission" date="2023-06" db="EMBL/GenBank/DDBJ databases">
        <title>Sporosarcina sp. nov., isolated from Korean traditional fermented seafood 'Jeotgal'.</title>
        <authorList>
            <person name="Yang A.I."/>
            <person name="Shin N.-R."/>
        </authorList>
    </citation>
    <scope>NUCLEOTIDE SEQUENCE [LARGE SCALE GENOMIC DNA]</scope>
    <source>
        <strain evidence="8 9">KCTC43456</strain>
    </source>
</reference>
<keyword evidence="3 6" id="KW-0812">Transmembrane</keyword>
<dbReference type="RefSeq" id="WP_317940768.1">
    <property type="nucleotide sequence ID" value="NZ_JAUBDJ010000005.1"/>
</dbReference>
<evidence type="ECO:0000256" key="2">
    <source>
        <dbReference type="ARBA" id="ARBA00022475"/>
    </source>
</evidence>
<dbReference type="InterPro" id="IPR035681">
    <property type="entry name" value="ComA-like_MBL"/>
</dbReference>
<feature type="transmembrane region" description="Helical" evidence="6">
    <location>
        <begin position="473"/>
        <end position="492"/>
    </location>
</feature>
<dbReference type="InterPro" id="IPR001279">
    <property type="entry name" value="Metallo-B-lactamas"/>
</dbReference>
<feature type="transmembrane region" description="Helical" evidence="6">
    <location>
        <begin position="45"/>
        <end position="62"/>
    </location>
</feature>
<protein>
    <submittedName>
        <fullName evidence="8">DNA internalization-related competence protein ComEC/Rec2</fullName>
    </submittedName>
</protein>
<dbReference type="Proteomes" id="UP001271648">
    <property type="component" value="Unassembled WGS sequence"/>
</dbReference>
<evidence type="ECO:0000313" key="9">
    <source>
        <dbReference type="Proteomes" id="UP001271648"/>
    </source>
</evidence>
<dbReference type="Pfam" id="PF03772">
    <property type="entry name" value="Competence"/>
    <property type="match status" value="1"/>
</dbReference>
<dbReference type="SMART" id="SM00849">
    <property type="entry name" value="Lactamase_B"/>
    <property type="match status" value="1"/>
</dbReference>
<dbReference type="InterPro" id="IPR004797">
    <property type="entry name" value="Competence_ComEC/Rec2"/>
</dbReference>
<dbReference type="Pfam" id="PF00753">
    <property type="entry name" value="Lactamase_B"/>
    <property type="match status" value="1"/>
</dbReference>
<name>A0AAW9AE40_9BACL</name>
<dbReference type="SUPFAM" id="SSF56281">
    <property type="entry name" value="Metallo-hydrolase/oxidoreductase"/>
    <property type="match status" value="1"/>
</dbReference>
<evidence type="ECO:0000313" key="8">
    <source>
        <dbReference type="EMBL" id="MDW0117408.1"/>
    </source>
</evidence>
<feature type="transmembrane region" description="Helical" evidence="6">
    <location>
        <begin position="12"/>
        <end position="39"/>
    </location>
</feature>
<feature type="transmembrane region" description="Helical" evidence="6">
    <location>
        <begin position="449"/>
        <end position="466"/>
    </location>
</feature>
<feature type="transmembrane region" description="Helical" evidence="6">
    <location>
        <begin position="394"/>
        <end position="419"/>
    </location>
</feature>
<dbReference type="InterPro" id="IPR052159">
    <property type="entry name" value="Competence_DNA_uptake"/>
</dbReference>
<keyword evidence="2" id="KW-1003">Cell membrane</keyword>
<evidence type="ECO:0000256" key="6">
    <source>
        <dbReference type="SAM" id="Phobius"/>
    </source>
</evidence>
<gene>
    <name evidence="8" type="ORF">QTL97_10715</name>
</gene>
<organism evidence="8 9">
    <name type="scientific">Sporosarcina thermotolerans</name>
    <dbReference type="NCBI Taxonomy" id="633404"/>
    <lineage>
        <taxon>Bacteria</taxon>
        <taxon>Bacillati</taxon>
        <taxon>Bacillota</taxon>
        <taxon>Bacilli</taxon>
        <taxon>Bacillales</taxon>
        <taxon>Caryophanaceae</taxon>
        <taxon>Sporosarcina</taxon>
    </lineage>
</organism>
<keyword evidence="5 6" id="KW-0472">Membrane</keyword>
<comment type="caution">
    <text evidence="8">The sequence shown here is derived from an EMBL/GenBank/DDBJ whole genome shotgun (WGS) entry which is preliminary data.</text>
</comment>
<sequence length="763" mass="85970">MIGEIRPIYVCIPVAVSAFAAYGPVQILLLNLLLFPVFLRRKKDLLTPLFALTATFFSYFLISMQIPELKQAGTPITITLTWTDQVKIDGGVLKGFAKTNSNEIVYSKLKFTNEKQKRQFEDIHIPSYQFTLSGAFQDLPPAAHDYSFNMENYLKANGAIGMFEAEQIANYKKNTGIQTVLSEHRWRVKQHIKDNFPESLVVEAESLLIGDRSGMDEELAASYRTLGITHLFAISGLHVGLLTFLFRALLIRLSLRKETVDTLLVILLPLYAVIAGGAPSVWRAVSVTVLILLTASGRFRMRMDDALAVSAACFILLQPWVAFQPGFQLSYLAAFSLVYSTKILSRQKSGLAISFLVTMITQLALYPVILYHFYELSLSSFVVNLLYVPIYSVIILPINILLLLLTYLSPSIAAIIFFIYEPLRNWLGLFTEFLSSLPYQMWVPGKPPAVLAALIVMGVFLFFISFERGKNPFRSFCFILVPAVVLHIYPYLDPSLKVTFLDVGQGDAIVIELPHRQKVYVIDTGGNVNFGEPNWRTPEKEFEVGRKIVVPFLKGRGINKIDKLILSHADSDHIEGADEVLEEISVKEIHISPNSEKELTMEEVLHIAIEKKIPIFAMNEGYHWQEGPTVFSYIAPQKGLYKGNDSSLVLLMETSGLSFLFTGDLEFEGEKRIVREYEHKNWGQLILKAGHHGSRTSSSDAFIKTLHPELTILSYGRNNRYGHPHPEVLATFEQNNLQTISTADYGSITITVRKDRYSIQTSR</sequence>
<proteinExistence type="predicted"/>
<evidence type="ECO:0000256" key="5">
    <source>
        <dbReference type="ARBA" id="ARBA00023136"/>
    </source>
</evidence>
<dbReference type="GO" id="GO:0005886">
    <property type="term" value="C:plasma membrane"/>
    <property type="evidence" value="ECO:0007669"/>
    <property type="project" value="UniProtKB-SubCell"/>
</dbReference>
<dbReference type="CDD" id="cd07731">
    <property type="entry name" value="ComA-like_MBL-fold"/>
    <property type="match status" value="1"/>
</dbReference>
<dbReference type="PANTHER" id="PTHR30619:SF1">
    <property type="entry name" value="RECOMBINATION PROTEIN 2"/>
    <property type="match status" value="1"/>
</dbReference>
<evidence type="ECO:0000256" key="4">
    <source>
        <dbReference type="ARBA" id="ARBA00022989"/>
    </source>
</evidence>
<dbReference type="NCBIfam" id="TIGR00361">
    <property type="entry name" value="ComEC_Rec2"/>
    <property type="match status" value="1"/>
</dbReference>
<dbReference type="InterPro" id="IPR036866">
    <property type="entry name" value="RibonucZ/Hydroxyglut_hydro"/>
</dbReference>
<feature type="transmembrane region" description="Helical" evidence="6">
    <location>
        <begin position="231"/>
        <end position="250"/>
    </location>
</feature>
<dbReference type="Gene3D" id="3.60.15.10">
    <property type="entry name" value="Ribonuclease Z/Hydroxyacylglutathione hydrolase-like"/>
    <property type="match status" value="1"/>
</dbReference>
<evidence type="ECO:0000256" key="1">
    <source>
        <dbReference type="ARBA" id="ARBA00004651"/>
    </source>
</evidence>
<feature type="transmembrane region" description="Helical" evidence="6">
    <location>
        <begin position="270"/>
        <end position="294"/>
    </location>
</feature>
<evidence type="ECO:0000256" key="3">
    <source>
        <dbReference type="ARBA" id="ARBA00022692"/>
    </source>
</evidence>
<comment type="subcellular location">
    <subcellularLocation>
        <location evidence="1">Cell membrane</location>
        <topology evidence="1">Multi-pass membrane protein</topology>
    </subcellularLocation>
</comment>
<keyword evidence="4 6" id="KW-1133">Transmembrane helix</keyword>
<dbReference type="AlphaFoldDB" id="A0AAW9AE40"/>
<evidence type="ECO:0000259" key="7">
    <source>
        <dbReference type="SMART" id="SM00849"/>
    </source>
</evidence>
<dbReference type="NCBIfam" id="TIGR00360">
    <property type="entry name" value="ComEC_N-term"/>
    <property type="match status" value="1"/>
</dbReference>
<dbReference type="PANTHER" id="PTHR30619">
    <property type="entry name" value="DNA INTERNALIZATION/COMPETENCE PROTEIN COMEC/REC2"/>
    <property type="match status" value="1"/>
</dbReference>
<dbReference type="InterPro" id="IPR004477">
    <property type="entry name" value="ComEC_N"/>
</dbReference>
<feature type="transmembrane region" description="Helical" evidence="6">
    <location>
        <begin position="306"/>
        <end position="323"/>
    </location>
</feature>
<feature type="domain" description="Metallo-beta-lactamase" evidence="7">
    <location>
        <begin position="505"/>
        <end position="717"/>
    </location>
</feature>
<accession>A0AAW9AE40</accession>
<dbReference type="EMBL" id="JAUBDJ010000005">
    <property type="protein sequence ID" value="MDW0117408.1"/>
    <property type="molecule type" value="Genomic_DNA"/>
</dbReference>
<feature type="transmembrane region" description="Helical" evidence="6">
    <location>
        <begin position="329"/>
        <end position="345"/>
    </location>
</feature>